<dbReference type="PROSITE" id="PS50850">
    <property type="entry name" value="MFS"/>
    <property type="match status" value="1"/>
</dbReference>
<protein>
    <submittedName>
        <fullName evidence="9">MFS transporter</fullName>
    </submittedName>
</protein>
<feature type="transmembrane region" description="Helical" evidence="7">
    <location>
        <begin position="52"/>
        <end position="71"/>
    </location>
</feature>
<gene>
    <name evidence="9" type="ORF">GW590_19705</name>
</gene>
<dbReference type="Proteomes" id="UP000585363">
    <property type="component" value="Unassembled WGS sequence"/>
</dbReference>
<feature type="transmembrane region" description="Helical" evidence="7">
    <location>
        <begin position="354"/>
        <end position="377"/>
    </location>
</feature>
<dbReference type="PANTHER" id="PTHR23517">
    <property type="entry name" value="RESISTANCE PROTEIN MDTM, PUTATIVE-RELATED-RELATED"/>
    <property type="match status" value="1"/>
</dbReference>
<feature type="transmembrane region" description="Helical" evidence="7">
    <location>
        <begin position="322"/>
        <end position="347"/>
    </location>
</feature>
<comment type="caution">
    <text evidence="9">The sequence shown here is derived from an EMBL/GenBank/DDBJ whole genome shotgun (WGS) entry which is preliminary data.</text>
</comment>
<feature type="transmembrane region" description="Helical" evidence="7">
    <location>
        <begin position="296"/>
        <end position="316"/>
    </location>
</feature>
<evidence type="ECO:0000256" key="2">
    <source>
        <dbReference type="ARBA" id="ARBA00022448"/>
    </source>
</evidence>
<evidence type="ECO:0000313" key="10">
    <source>
        <dbReference type="Proteomes" id="UP000585363"/>
    </source>
</evidence>
<feature type="transmembrane region" description="Helical" evidence="7">
    <location>
        <begin position="383"/>
        <end position="404"/>
    </location>
</feature>
<dbReference type="SUPFAM" id="SSF103473">
    <property type="entry name" value="MFS general substrate transporter"/>
    <property type="match status" value="1"/>
</dbReference>
<evidence type="ECO:0000259" key="8">
    <source>
        <dbReference type="PROSITE" id="PS50850"/>
    </source>
</evidence>
<feature type="transmembrane region" description="Helical" evidence="7">
    <location>
        <begin position="16"/>
        <end position="40"/>
    </location>
</feature>
<dbReference type="GO" id="GO:0005886">
    <property type="term" value="C:plasma membrane"/>
    <property type="evidence" value="ECO:0007669"/>
    <property type="project" value="UniProtKB-SubCell"/>
</dbReference>
<feature type="transmembrane region" description="Helical" evidence="7">
    <location>
        <begin position="106"/>
        <end position="131"/>
    </location>
</feature>
<keyword evidence="4 7" id="KW-0812">Transmembrane</keyword>
<keyword evidence="2" id="KW-0813">Transport</keyword>
<keyword evidence="6 7" id="KW-0472">Membrane</keyword>
<evidence type="ECO:0000256" key="6">
    <source>
        <dbReference type="ARBA" id="ARBA00023136"/>
    </source>
</evidence>
<evidence type="ECO:0000256" key="5">
    <source>
        <dbReference type="ARBA" id="ARBA00022989"/>
    </source>
</evidence>
<keyword evidence="3" id="KW-1003">Cell membrane</keyword>
<evidence type="ECO:0000313" key="9">
    <source>
        <dbReference type="EMBL" id="NMP29082.1"/>
    </source>
</evidence>
<proteinExistence type="predicted"/>
<keyword evidence="10" id="KW-1185">Reference proteome</keyword>
<dbReference type="InterPro" id="IPR036259">
    <property type="entry name" value="MFS_trans_sf"/>
</dbReference>
<dbReference type="Pfam" id="PF07690">
    <property type="entry name" value="MFS_1"/>
    <property type="match status" value="1"/>
</dbReference>
<comment type="subcellular location">
    <subcellularLocation>
        <location evidence="1">Cell membrane</location>
        <topology evidence="1">Multi-pass membrane protein</topology>
    </subcellularLocation>
</comment>
<dbReference type="CDD" id="cd17337">
    <property type="entry name" value="MFS_CsbX"/>
    <property type="match status" value="1"/>
</dbReference>
<dbReference type="EMBL" id="JAADJU010000012">
    <property type="protein sequence ID" value="NMP29082.1"/>
    <property type="molecule type" value="Genomic_DNA"/>
</dbReference>
<dbReference type="AlphaFoldDB" id="A0A848MQE2"/>
<dbReference type="InterPro" id="IPR050171">
    <property type="entry name" value="MFS_Transporters"/>
</dbReference>
<sequence>MKVNSDHWMGLPTNLLWGYVAIFLFMTGDGFELAFLSRYIVELGFSPAQATLAFTVYGLCAALAAWGSGVIAEVITPQKAMRIGFYMWVVFHVLFMIFGLSHKNYYFILLFYGIRGLAYPLFLYSFIVVIVNNVREELVGSACGWFWAAYSLGIGVIGSYLPSLIITHIGEMNVLWFSLAWVCAGGIIAILSLNNIKVSNRMMNLSTKEKFAEMSRAVTLLASNRNIFLSSIVRIINTLSLYGFAIIMPLVFVDSFGFSVPDWLQIWAIFFFSTIVFNVFWGIVSQKLGWLRVIRWYGCLGCAVFSITFYFLPAIFGDNFWLAALGATLLGASTAAFVPMTALFPALEPEHKGAAISVCNLSAGLSNFFAPAIATLLLPTVSVIGVVLAYSALYILAFILTLYIEFSQKQYPAAGSEPLESSATS</sequence>
<accession>A0A848MQE2</accession>
<dbReference type="PANTHER" id="PTHR23517:SF3">
    <property type="entry name" value="INTEGRAL MEMBRANE TRANSPORT PROTEIN"/>
    <property type="match status" value="1"/>
</dbReference>
<dbReference type="InterPro" id="IPR011701">
    <property type="entry name" value="MFS"/>
</dbReference>
<evidence type="ECO:0000256" key="7">
    <source>
        <dbReference type="SAM" id="Phobius"/>
    </source>
</evidence>
<feature type="transmembrane region" description="Helical" evidence="7">
    <location>
        <begin position="83"/>
        <end position="100"/>
    </location>
</feature>
<dbReference type="GO" id="GO:0022857">
    <property type="term" value="F:transmembrane transporter activity"/>
    <property type="evidence" value="ECO:0007669"/>
    <property type="project" value="InterPro"/>
</dbReference>
<feature type="transmembrane region" description="Helical" evidence="7">
    <location>
        <begin position="232"/>
        <end position="252"/>
    </location>
</feature>
<dbReference type="InterPro" id="IPR020846">
    <property type="entry name" value="MFS_dom"/>
</dbReference>
<dbReference type="Gene3D" id="1.20.1250.20">
    <property type="entry name" value="MFS general substrate transporter like domains"/>
    <property type="match status" value="2"/>
</dbReference>
<name>A0A848MQE2_9GAMM</name>
<dbReference type="InterPro" id="IPR004748">
    <property type="entry name" value="Polyol_permease-like"/>
</dbReference>
<evidence type="ECO:0000256" key="3">
    <source>
        <dbReference type="ARBA" id="ARBA00022475"/>
    </source>
</evidence>
<feature type="transmembrane region" description="Helical" evidence="7">
    <location>
        <begin position="174"/>
        <end position="193"/>
    </location>
</feature>
<dbReference type="NCBIfam" id="TIGR00897">
    <property type="entry name" value="2A0118"/>
    <property type="match status" value="1"/>
</dbReference>
<organism evidence="9 10">
    <name type="scientific">Rouxiella aceris</name>
    <dbReference type="NCBI Taxonomy" id="2703884"/>
    <lineage>
        <taxon>Bacteria</taxon>
        <taxon>Pseudomonadati</taxon>
        <taxon>Pseudomonadota</taxon>
        <taxon>Gammaproteobacteria</taxon>
        <taxon>Enterobacterales</taxon>
        <taxon>Yersiniaceae</taxon>
        <taxon>Rouxiella</taxon>
    </lineage>
</organism>
<feature type="domain" description="Major facilitator superfamily (MFS) profile" evidence="8">
    <location>
        <begin position="14"/>
        <end position="409"/>
    </location>
</feature>
<dbReference type="RefSeq" id="WP_169404800.1">
    <property type="nucleotide sequence ID" value="NZ_JAADJU010000012.1"/>
</dbReference>
<reference evidence="9 10" key="2">
    <citation type="submission" date="2020-06" db="EMBL/GenBank/DDBJ databases">
        <title>Polyphasic characterization of a Rahnella strain isolated from tree sap.</title>
        <authorList>
            <person name="Kim I.S."/>
        </authorList>
    </citation>
    <scope>NUCLEOTIDE SEQUENCE [LARGE SCALE GENOMIC DNA]</scope>
    <source>
        <strain evidence="9 10">SAP-1</strain>
    </source>
</reference>
<feature type="transmembrane region" description="Helical" evidence="7">
    <location>
        <begin position="264"/>
        <end position="284"/>
    </location>
</feature>
<evidence type="ECO:0000256" key="1">
    <source>
        <dbReference type="ARBA" id="ARBA00004651"/>
    </source>
</evidence>
<evidence type="ECO:0000256" key="4">
    <source>
        <dbReference type="ARBA" id="ARBA00022692"/>
    </source>
</evidence>
<reference evidence="9 10" key="1">
    <citation type="submission" date="2020-01" db="EMBL/GenBank/DDBJ databases">
        <authorList>
            <person name="Lee S.D."/>
        </authorList>
    </citation>
    <scope>NUCLEOTIDE SEQUENCE [LARGE SCALE GENOMIC DNA]</scope>
    <source>
        <strain evidence="9 10">SAP-1</strain>
    </source>
</reference>
<feature type="transmembrane region" description="Helical" evidence="7">
    <location>
        <begin position="143"/>
        <end position="162"/>
    </location>
</feature>
<keyword evidence="5 7" id="KW-1133">Transmembrane helix</keyword>